<protein>
    <submittedName>
        <fullName evidence="3">DUF1758 domain-containing protein</fullName>
    </submittedName>
</protein>
<feature type="region of interest" description="Disordered" evidence="1">
    <location>
        <begin position="36"/>
        <end position="94"/>
    </location>
</feature>
<proteinExistence type="predicted"/>
<dbReference type="Proteomes" id="UP000025227">
    <property type="component" value="Unplaced"/>
</dbReference>
<keyword evidence="2" id="KW-1185">Reference proteome</keyword>
<sequence>MPMTIIIAIVRHVVTPRVVRPDNIDEHAARHKVTGLHRIHHQSARIRRSPSPSRSQSPRRVTFSFSVRERHSPHRRRSSPYPQQNQALESEDEADSVQSLYTASSINSVNSQRKLASLMLVKAKALNCNSAQFEDVTLFLDSGAQKSFIAVIAASASERLGLKH</sequence>
<evidence type="ECO:0000313" key="3">
    <source>
        <dbReference type="WBParaSite" id="HCON_00055560-00001"/>
    </source>
</evidence>
<accession>A0A7I4Y5X6</accession>
<dbReference type="WBParaSite" id="HCON_00055560-00001">
    <property type="protein sequence ID" value="HCON_00055560-00001"/>
    <property type="gene ID" value="HCON_00055560"/>
</dbReference>
<evidence type="ECO:0000313" key="2">
    <source>
        <dbReference type="Proteomes" id="UP000025227"/>
    </source>
</evidence>
<evidence type="ECO:0000256" key="1">
    <source>
        <dbReference type="SAM" id="MobiDB-lite"/>
    </source>
</evidence>
<feature type="compositionally biased region" description="Low complexity" evidence="1">
    <location>
        <begin position="49"/>
        <end position="60"/>
    </location>
</feature>
<reference evidence="3" key="1">
    <citation type="submission" date="2020-12" db="UniProtKB">
        <authorList>
            <consortium name="WormBaseParasite"/>
        </authorList>
    </citation>
    <scope>IDENTIFICATION</scope>
    <source>
        <strain evidence="3">MHco3</strain>
    </source>
</reference>
<dbReference type="AlphaFoldDB" id="A0A7I4Y5X6"/>
<organism evidence="2 3">
    <name type="scientific">Haemonchus contortus</name>
    <name type="common">Barber pole worm</name>
    <dbReference type="NCBI Taxonomy" id="6289"/>
    <lineage>
        <taxon>Eukaryota</taxon>
        <taxon>Metazoa</taxon>
        <taxon>Ecdysozoa</taxon>
        <taxon>Nematoda</taxon>
        <taxon>Chromadorea</taxon>
        <taxon>Rhabditida</taxon>
        <taxon>Rhabditina</taxon>
        <taxon>Rhabditomorpha</taxon>
        <taxon>Strongyloidea</taxon>
        <taxon>Trichostrongylidae</taxon>
        <taxon>Haemonchus</taxon>
    </lineage>
</organism>
<name>A0A7I4Y5X6_HAECO</name>
<feature type="compositionally biased region" description="Basic residues" evidence="1">
    <location>
        <begin position="36"/>
        <end position="48"/>
    </location>
</feature>